<sequence length="403" mass="42269">MTGFAIRPLADPGDREISGALVFSPAPEITGPVRFSIERFNCDLTVLGAEGWMAGAPVALQPRRVERRGDALWVLFGRDVSNWVIPHEPVRVRLLGTEIMGEDIWPAIARGTGKGAPPPPTTTREAPVVPPRNDPPTAAPRQADGETGRTRPAQERGAAPATDAPRPPVDPPPTASPWPQVGPRPVVTPPADQLPRVTAPSGLRGSLWWLVPGATLPVLVAITIAVRAWYPREPGPVLQAANGPQASAGIPAPPPPVRAPETFDACVTAETRRLSAGCPEEYLRELPAERLTRIALQLAASGDADARATAFRALVGITGRTSFGPAELALARMYDPASFAANPALRAPNPQIALCLYRNAASGQAPGAEAARQALVTRLRTTAASGGPEATTAQAALQNACAR</sequence>
<protein>
    <submittedName>
        <fullName evidence="2">Uncharacterized protein</fullName>
    </submittedName>
</protein>
<accession>A0A5M6IN88</accession>
<evidence type="ECO:0000256" key="1">
    <source>
        <dbReference type="SAM" id="MobiDB-lite"/>
    </source>
</evidence>
<feature type="region of interest" description="Disordered" evidence="1">
    <location>
        <begin position="108"/>
        <end position="193"/>
    </location>
</feature>
<feature type="compositionally biased region" description="Basic and acidic residues" evidence="1">
    <location>
        <begin position="143"/>
        <end position="154"/>
    </location>
</feature>
<evidence type="ECO:0000313" key="2">
    <source>
        <dbReference type="EMBL" id="KAA5609457.1"/>
    </source>
</evidence>
<feature type="compositionally biased region" description="Pro residues" evidence="1">
    <location>
        <begin position="165"/>
        <end position="188"/>
    </location>
</feature>
<gene>
    <name evidence="2" type="ORF">F1189_24130</name>
</gene>
<feature type="compositionally biased region" description="Pro residues" evidence="1">
    <location>
        <begin position="128"/>
        <end position="138"/>
    </location>
</feature>
<keyword evidence="3" id="KW-1185">Reference proteome</keyword>
<dbReference type="Proteomes" id="UP000325255">
    <property type="component" value="Unassembled WGS sequence"/>
</dbReference>
<comment type="caution">
    <text evidence="2">The sequence shown here is derived from an EMBL/GenBank/DDBJ whole genome shotgun (WGS) entry which is preliminary data.</text>
</comment>
<reference evidence="2 3" key="1">
    <citation type="submission" date="2019-09" db="EMBL/GenBank/DDBJ databases">
        <title>Genome sequence of Rhodovastum atsumiense, a diverse member of the Acetobacteraceae family of non-sulfur purple photosynthetic bacteria.</title>
        <authorList>
            <person name="Meyer T."/>
            <person name="Kyndt J."/>
        </authorList>
    </citation>
    <scope>NUCLEOTIDE SEQUENCE [LARGE SCALE GENOMIC DNA]</scope>
    <source>
        <strain evidence="2 3">DSM 21279</strain>
    </source>
</reference>
<dbReference type="EMBL" id="VWPK01000050">
    <property type="protein sequence ID" value="KAA5609457.1"/>
    <property type="molecule type" value="Genomic_DNA"/>
</dbReference>
<evidence type="ECO:0000313" key="3">
    <source>
        <dbReference type="Proteomes" id="UP000325255"/>
    </source>
</evidence>
<dbReference type="RefSeq" id="WP_150043645.1">
    <property type="nucleotide sequence ID" value="NZ_OW485601.1"/>
</dbReference>
<dbReference type="AlphaFoldDB" id="A0A5M6IN88"/>
<organism evidence="2 3">
    <name type="scientific">Rhodovastum atsumiense</name>
    <dbReference type="NCBI Taxonomy" id="504468"/>
    <lineage>
        <taxon>Bacteria</taxon>
        <taxon>Pseudomonadati</taxon>
        <taxon>Pseudomonadota</taxon>
        <taxon>Alphaproteobacteria</taxon>
        <taxon>Acetobacterales</taxon>
        <taxon>Acetobacteraceae</taxon>
        <taxon>Rhodovastum</taxon>
    </lineage>
</organism>
<proteinExistence type="predicted"/>
<name>A0A5M6IN88_9PROT</name>